<dbReference type="FunFam" id="3.40.50.1000:FF:000078">
    <property type="entry name" value="Bifunctional polynucleotide phosphatase/kinase"/>
    <property type="match status" value="1"/>
</dbReference>
<dbReference type="GO" id="GO:0003690">
    <property type="term" value="F:double-stranded DNA binding"/>
    <property type="evidence" value="ECO:0007669"/>
    <property type="project" value="TreeGrafter"/>
</dbReference>
<feature type="region of interest" description="Disordered" evidence="1">
    <location>
        <begin position="1"/>
        <end position="23"/>
    </location>
</feature>
<feature type="compositionally biased region" description="Basic and acidic residues" evidence="1">
    <location>
        <begin position="45"/>
        <end position="58"/>
    </location>
</feature>
<dbReference type="PANTHER" id="PTHR12083:SF9">
    <property type="entry name" value="BIFUNCTIONAL POLYNUCLEOTIDE PHOSPHATASE_KINASE"/>
    <property type="match status" value="1"/>
</dbReference>
<dbReference type="OrthoDB" id="19045at2759"/>
<evidence type="ECO:0000313" key="3">
    <source>
        <dbReference type="Proteomes" id="UP000722485"/>
    </source>
</evidence>
<comment type="caution">
    <text evidence="2">The sequence shown here is derived from an EMBL/GenBank/DDBJ whole genome shotgun (WGS) entry which is preliminary data.</text>
</comment>
<evidence type="ECO:0000313" key="2">
    <source>
        <dbReference type="EMBL" id="KAF7547247.1"/>
    </source>
</evidence>
<dbReference type="InterPro" id="IPR006549">
    <property type="entry name" value="HAD-SF_hydro_IIIA"/>
</dbReference>
<dbReference type="Proteomes" id="UP000722485">
    <property type="component" value="Unassembled WGS sequence"/>
</dbReference>
<accession>A0A9P5LFB1</accession>
<dbReference type="Gene3D" id="3.40.50.300">
    <property type="entry name" value="P-loop containing nucleotide triphosphate hydrolases"/>
    <property type="match status" value="1"/>
</dbReference>
<dbReference type="SUPFAM" id="SSF56784">
    <property type="entry name" value="HAD-like"/>
    <property type="match status" value="1"/>
</dbReference>
<name>A0A9P5LFB1_9HYPO</name>
<protein>
    <recommendedName>
        <fullName evidence="4">Bifunctional polynucleotide phosphatase/kinase</fullName>
    </recommendedName>
</protein>
<dbReference type="Gene3D" id="3.40.50.1000">
    <property type="entry name" value="HAD superfamily/HAD-like"/>
    <property type="match status" value="1"/>
</dbReference>
<dbReference type="InterPro" id="IPR027417">
    <property type="entry name" value="P-loop_NTPase"/>
</dbReference>
<dbReference type="GO" id="GO:0006281">
    <property type="term" value="P:DNA repair"/>
    <property type="evidence" value="ECO:0007669"/>
    <property type="project" value="TreeGrafter"/>
</dbReference>
<reference evidence="2" key="1">
    <citation type="submission" date="2020-03" db="EMBL/GenBank/DDBJ databases">
        <title>Draft Genome Sequence of Cylindrodendrum hubeiense.</title>
        <authorList>
            <person name="Buettner E."/>
            <person name="Kellner H."/>
        </authorList>
    </citation>
    <scope>NUCLEOTIDE SEQUENCE</scope>
    <source>
        <strain evidence="2">IHI 201604</strain>
    </source>
</reference>
<dbReference type="GO" id="GO:0046403">
    <property type="term" value="F:polynucleotide 3'-phosphatase activity"/>
    <property type="evidence" value="ECO:0007669"/>
    <property type="project" value="TreeGrafter"/>
</dbReference>
<proteinExistence type="predicted"/>
<dbReference type="InterPro" id="IPR013954">
    <property type="entry name" value="PNK3P"/>
</dbReference>
<dbReference type="InterPro" id="IPR036412">
    <property type="entry name" value="HAD-like_sf"/>
</dbReference>
<feature type="region of interest" description="Disordered" evidence="1">
    <location>
        <begin position="38"/>
        <end position="63"/>
    </location>
</feature>
<gene>
    <name evidence="2" type="ORF">G7Z17_g7860</name>
</gene>
<evidence type="ECO:0008006" key="4">
    <source>
        <dbReference type="Google" id="ProtNLM"/>
    </source>
</evidence>
<dbReference type="Pfam" id="PF08645">
    <property type="entry name" value="PNK3P"/>
    <property type="match status" value="1"/>
</dbReference>
<dbReference type="EMBL" id="JAANBB010000184">
    <property type="protein sequence ID" value="KAF7547247.1"/>
    <property type="molecule type" value="Genomic_DNA"/>
</dbReference>
<dbReference type="SUPFAM" id="SSF52540">
    <property type="entry name" value="P-loop containing nucleoside triphosphate hydrolases"/>
    <property type="match status" value="1"/>
</dbReference>
<dbReference type="FunFam" id="3.40.50.300:FF:002548">
    <property type="entry name" value="DNA kinase/phosphatase Pnk1"/>
    <property type="match status" value="1"/>
</dbReference>
<dbReference type="GO" id="GO:0046404">
    <property type="term" value="F:ATP-dependent polydeoxyribonucleotide 5'-hydroxyl-kinase activity"/>
    <property type="evidence" value="ECO:0007669"/>
    <property type="project" value="TreeGrafter"/>
</dbReference>
<sequence length="543" mass="59961">MAPASPKGKRKAADAPISPPLVKRKIQSATTKNAVANFFTPASQKPKDRTTWSERSPNDDTPATLLVGRYEPEVKVKEDKTIKRRKIAAFDLDSTLISTASGKKHGSGASDWKWWDNGVPGRLRELYQDDGYRIVILSNQAGLTLHFDANYKGPKAAGQKRVGDFKQKCSAILSNLNLPTTLYAATGRDIYRKPRTGMWKELCDDYDIPEDEVDLENSIFVGDAGGRTAALGKGPDGVAAMAKDFSCSDRNFAHNAGIRYQTPEEFFLGEKPRTFIREFDLADYPYATVDATGDGESTSDGPRAVFEKTNDQDIVLFCGPPGAGKSTYYWKYLKPLGYRRINQDTLKSRDKCLHTARDHLGEGDSIAIDNTNADPSTRSLWIDLAKKFGIPIRCVWFSTPLSLCEHNDAVRSLNTSMNPESRQVLPKLAFNGFASRHKAPHTKEGFQDVSEVHFQFRGSKEDYEIWGRYWACTWRLPGYVGQDEAQNLVLSQSGSGQAMVRQWATGLDRPAARASGVNLASLASSRGPSRGASEGPRYPGPNG</sequence>
<dbReference type="Pfam" id="PF13671">
    <property type="entry name" value="AAA_33"/>
    <property type="match status" value="2"/>
</dbReference>
<evidence type="ECO:0000256" key="1">
    <source>
        <dbReference type="SAM" id="MobiDB-lite"/>
    </source>
</evidence>
<dbReference type="PANTHER" id="PTHR12083">
    <property type="entry name" value="BIFUNCTIONAL POLYNUCLEOTIDE PHOSPHATASE/KINASE"/>
    <property type="match status" value="1"/>
</dbReference>
<organism evidence="2 3">
    <name type="scientific">Cylindrodendrum hubeiense</name>
    <dbReference type="NCBI Taxonomy" id="595255"/>
    <lineage>
        <taxon>Eukaryota</taxon>
        <taxon>Fungi</taxon>
        <taxon>Dikarya</taxon>
        <taxon>Ascomycota</taxon>
        <taxon>Pezizomycotina</taxon>
        <taxon>Sordariomycetes</taxon>
        <taxon>Hypocreomycetidae</taxon>
        <taxon>Hypocreales</taxon>
        <taxon>Nectriaceae</taxon>
        <taxon>Cylindrodendrum</taxon>
    </lineage>
</organism>
<dbReference type="InterPro" id="IPR023214">
    <property type="entry name" value="HAD_sf"/>
</dbReference>
<dbReference type="InterPro" id="IPR006551">
    <property type="entry name" value="Polynucleotide_phosphatase"/>
</dbReference>
<dbReference type="NCBIfam" id="TIGR01664">
    <property type="entry name" value="DNA-3'-Pase"/>
    <property type="match status" value="1"/>
</dbReference>
<keyword evidence="3" id="KW-1185">Reference proteome</keyword>
<feature type="region of interest" description="Disordered" evidence="1">
    <location>
        <begin position="518"/>
        <end position="543"/>
    </location>
</feature>
<dbReference type="AlphaFoldDB" id="A0A9P5LFB1"/>
<dbReference type="NCBIfam" id="TIGR01662">
    <property type="entry name" value="HAD-SF-IIIA"/>
    <property type="match status" value="1"/>
</dbReference>